<evidence type="ECO:0000313" key="3">
    <source>
        <dbReference type="Proteomes" id="UP001153555"/>
    </source>
</evidence>
<accession>A0A9N7RES0</accession>
<proteinExistence type="predicted"/>
<name>A0A9N7RES0_STRHE</name>
<comment type="caution">
    <text evidence="2">The sequence shown here is derived from an EMBL/GenBank/DDBJ whole genome shotgun (WGS) entry which is preliminary data.</text>
</comment>
<dbReference type="OrthoDB" id="2020529at2759"/>
<organism evidence="2 3">
    <name type="scientific">Striga hermonthica</name>
    <name type="common">Purple witchweed</name>
    <name type="synonym">Buchnera hermonthica</name>
    <dbReference type="NCBI Taxonomy" id="68872"/>
    <lineage>
        <taxon>Eukaryota</taxon>
        <taxon>Viridiplantae</taxon>
        <taxon>Streptophyta</taxon>
        <taxon>Embryophyta</taxon>
        <taxon>Tracheophyta</taxon>
        <taxon>Spermatophyta</taxon>
        <taxon>Magnoliopsida</taxon>
        <taxon>eudicotyledons</taxon>
        <taxon>Gunneridae</taxon>
        <taxon>Pentapetalae</taxon>
        <taxon>asterids</taxon>
        <taxon>lamiids</taxon>
        <taxon>Lamiales</taxon>
        <taxon>Orobanchaceae</taxon>
        <taxon>Buchnereae</taxon>
        <taxon>Striga</taxon>
    </lineage>
</organism>
<dbReference type="PANTHER" id="PTHR34572:SF1">
    <property type="entry name" value="GOLGIN FAMILY A PROTEIN"/>
    <property type="match status" value="1"/>
</dbReference>
<evidence type="ECO:0000313" key="2">
    <source>
        <dbReference type="EMBL" id="CAA0827093.1"/>
    </source>
</evidence>
<dbReference type="AlphaFoldDB" id="A0A9N7RES0"/>
<protein>
    <submittedName>
        <fullName evidence="2">Uncharacterized protein</fullName>
    </submittedName>
</protein>
<dbReference type="Proteomes" id="UP001153555">
    <property type="component" value="Unassembled WGS sequence"/>
</dbReference>
<sequence length="106" mass="11504">MGMTLPKLCCSADGQGGVDVFKFPPKSSETLCTGHVHRWKKRWIHVPPNSSHTTATNGGNNRSNLLLLKSTPVASNQAKDGSHCDDDSESDKDDVIAALETPRKIF</sequence>
<dbReference type="PANTHER" id="PTHR34572">
    <property type="entry name" value="GOLGIN FAMILY A PROTEIN"/>
    <property type="match status" value="1"/>
</dbReference>
<reference evidence="2" key="1">
    <citation type="submission" date="2019-12" db="EMBL/GenBank/DDBJ databases">
        <authorList>
            <person name="Scholes J."/>
        </authorList>
    </citation>
    <scope>NUCLEOTIDE SEQUENCE</scope>
</reference>
<feature type="non-terminal residue" evidence="2">
    <location>
        <position position="1"/>
    </location>
</feature>
<dbReference type="EMBL" id="CACSLK010027749">
    <property type="protein sequence ID" value="CAA0827093.1"/>
    <property type="molecule type" value="Genomic_DNA"/>
</dbReference>
<feature type="region of interest" description="Disordered" evidence="1">
    <location>
        <begin position="72"/>
        <end position="93"/>
    </location>
</feature>
<evidence type="ECO:0000256" key="1">
    <source>
        <dbReference type="SAM" id="MobiDB-lite"/>
    </source>
</evidence>
<gene>
    <name evidence="2" type="ORF">SHERM_22788</name>
</gene>
<keyword evidence="3" id="KW-1185">Reference proteome</keyword>